<evidence type="ECO:0000259" key="1">
    <source>
        <dbReference type="Pfam" id="PF24813"/>
    </source>
</evidence>
<keyword evidence="3" id="KW-1185">Reference proteome</keyword>
<dbReference type="RefSeq" id="WP_097077446.1">
    <property type="nucleotide sequence ID" value="NZ_BAABHT010000020.1"/>
</dbReference>
<accession>A0A240E5G8</accession>
<evidence type="ECO:0000313" key="2">
    <source>
        <dbReference type="EMBL" id="SNX43110.1"/>
    </source>
</evidence>
<organism evidence="2 3">
    <name type="scientific">Acinetobacter puyangensis</name>
    <dbReference type="NCBI Taxonomy" id="1096779"/>
    <lineage>
        <taxon>Bacteria</taxon>
        <taxon>Pseudomonadati</taxon>
        <taxon>Pseudomonadota</taxon>
        <taxon>Gammaproteobacteria</taxon>
        <taxon>Moraxellales</taxon>
        <taxon>Moraxellaceae</taxon>
        <taxon>Acinetobacter</taxon>
    </lineage>
</organism>
<dbReference type="OrthoDB" id="964218at2"/>
<dbReference type="EMBL" id="OANT01000001">
    <property type="protein sequence ID" value="SNX43110.1"/>
    <property type="molecule type" value="Genomic_DNA"/>
</dbReference>
<reference evidence="3" key="1">
    <citation type="submission" date="2016-09" db="EMBL/GenBank/DDBJ databases">
        <authorList>
            <person name="Varghese N."/>
            <person name="Submissions S."/>
        </authorList>
    </citation>
    <scope>NUCLEOTIDE SEQUENCE [LARGE SCALE GENOMIC DNA]</scope>
    <source>
        <strain evidence="3">ANC 4466</strain>
    </source>
</reference>
<dbReference type="InterPro" id="IPR056126">
    <property type="entry name" value="DUF7709"/>
</dbReference>
<name>A0A240E5G8_9GAMM</name>
<evidence type="ECO:0000313" key="3">
    <source>
        <dbReference type="Proteomes" id="UP000219042"/>
    </source>
</evidence>
<feature type="domain" description="DUF7709" evidence="1">
    <location>
        <begin position="8"/>
        <end position="106"/>
    </location>
</feature>
<dbReference type="AlphaFoldDB" id="A0A240E5G8"/>
<dbReference type="Proteomes" id="UP000219042">
    <property type="component" value="Unassembled WGS sequence"/>
</dbReference>
<dbReference type="Pfam" id="PF24813">
    <property type="entry name" value="DUF7709"/>
    <property type="match status" value="1"/>
</dbReference>
<protein>
    <recommendedName>
        <fullName evidence="1">DUF7709 domain-containing protein</fullName>
    </recommendedName>
</protein>
<gene>
    <name evidence="2" type="ORF">SAMN05421731_101144</name>
</gene>
<sequence>MSKISGSDQLSQINHKVVEDGEVLPQVTLKDGSRVQTGTVATMLHNIALYNRYEHDAAQRSAVEQELKVAVPTLVKIGLFDLFDVDEWIQGENAGRTFVGVQAKAYLKNLHEKA</sequence>
<proteinExistence type="predicted"/>